<accession>F8ET21</accession>
<dbReference type="eggNOG" id="ENOG502Z7UR">
    <property type="taxonomic scope" value="Bacteria"/>
</dbReference>
<proteinExistence type="predicted"/>
<evidence type="ECO:0000313" key="2">
    <source>
        <dbReference type="EMBL" id="AEI37925.1"/>
    </source>
</evidence>
<evidence type="ECO:0008006" key="4">
    <source>
        <dbReference type="Google" id="ProtNLM"/>
    </source>
</evidence>
<evidence type="ECO:0000313" key="3">
    <source>
        <dbReference type="Proteomes" id="UP000000491"/>
    </source>
</evidence>
<reference evidence="2 3" key="1">
    <citation type="journal article" date="2011" name="J. Bacteriol.">
        <title>Genome sequence of the ethanol-producing Zymomonas mobilis subsp. pomaceae lectotype strain ATCC 29192.</title>
        <authorList>
            <person name="Kouvelis V.N."/>
            <person name="Davenport K.W."/>
            <person name="Brettin T.S."/>
            <person name="Bruce D."/>
            <person name="Detter C."/>
            <person name="Han C.S."/>
            <person name="Nolan M."/>
            <person name="Tapia R."/>
            <person name="Damoulaki A."/>
            <person name="Kyrpides N.C."/>
            <person name="Typas M.A."/>
            <person name="Pappas K.M."/>
        </authorList>
    </citation>
    <scope>NUCLEOTIDE SEQUENCE [LARGE SCALE GENOMIC DNA]</scope>
    <source>
        <strain evidence="3">ATCC 29192 / DSM 22645 / JCM 10191 / CCUG 17912 / NBRC 13757 / NCIMB 11200 / NRRL B-4491 / Barker I</strain>
    </source>
</reference>
<dbReference type="Proteomes" id="UP000000491">
    <property type="component" value="Chromosome"/>
</dbReference>
<dbReference type="RefSeq" id="WP_013934320.1">
    <property type="nucleotide sequence ID" value="NC_015709.1"/>
</dbReference>
<name>F8ET21_ZYMMT</name>
<dbReference type="HOGENOM" id="CLU_962765_0_0_5"/>
<protein>
    <recommendedName>
        <fullName evidence="4">CHAD domain-containing protein</fullName>
    </recommendedName>
</protein>
<dbReference type="STRING" id="579138.Zymop_1029"/>
<sequence>MIYQKARKKSVFLASPCFTDLQLDRVFNNILLDDVPHMEAACPQETRPALRPEDSEDCYRLCWQLLEKGAHIASFRRLVGRIIARGGTDDPDERLDFKYVRAKFKHIRFACANLDERHRYPWSVNLATSLMGHMQDAFKNHQKTKTVLWGSLLWLVLLPPFYKIVQYQLSEFRPATKTSLLEYFRKQNGKIRAALNRQKVTGHQFHDIRKIISRRIAFNDTLRVIHPAEWNDQMSLYLATINGLMGDMHDVLVEKKIKGEQDYDKDTFPLPDNILTRLATLLALGENGF</sequence>
<dbReference type="EMBL" id="CP002865">
    <property type="protein sequence ID" value="AEI37925.1"/>
    <property type="molecule type" value="Genomic_DNA"/>
</dbReference>
<evidence type="ECO:0000256" key="1">
    <source>
        <dbReference type="SAM" id="Phobius"/>
    </source>
</evidence>
<organism evidence="2 3">
    <name type="scientific">Zymomonas mobilis subsp. pomaceae (strain ATCC 29192 / DSM 22645 / JCM 10191 / CCUG 17912 / NBRC 13757 / NCIMB 11200 / NRRL B-4491 / Barker I)</name>
    <dbReference type="NCBI Taxonomy" id="579138"/>
    <lineage>
        <taxon>Bacteria</taxon>
        <taxon>Pseudomonadati</taxon>
        <taxon>Pseudomonadota</taxon>
        <taxon>Alphaproteobacteria</taxon>
        <taxon>Sphingomonadales</taxon>
        <taxon>Zymomonadaceae</taxon>
        <taxon>Zymomonas</taxon>
    </lineage>
</organism>
<dbReference type="KEGG" id="zmp:Zymop_1029"/>
<keyword evidence="1" id="KW-1133">Transmembrane helix</keyword>
<dbReference type="AlphaFoldDB" id="F8ET21"/>
<dbReference type="PATRIC" id="fig|579138.3.peg.1091"/>
<keyword evidence="1" id="KW-0472">Membrane</keyword>
<gene>
    <name evidence="2" type="ordered locus">Zymop_1029</name>
</gene>
<keyword evidence="1" id="KW-0812">Transmembrane</keyword>
<feature type="transmembrane region" description="Helical" evidence="1">
    <location>
        <begin position="147"/>
        <end position="165"/>
    </location>
</feature>